<dbReference type="PANTHER" id="PTHR12526">
    <property type="entry name" value="GLYCOSYLTRANSFERASE"/>
    <property type="match status" value="1"/>
</dbReference>
<proteinExistence type="predicted"/>
<evidence type="ECO:0000313" key="3">
    <source>
        <dbReference type="Proteomes" id="UP001241605"/>
    </source>
</evidence>
<sequence>MSHRPTVLHLVDDTTPGGVTRVLDHIRRCPQMARDARHEIRPVSRRAPLPSCQADLVVSHLAISWRSLPRLISFRARHAATPIVHVEHSYTERFTALNVAARGRFFTLLRTAYALFDRVVAVSAPQGAWLSRRRLVQSQRLVVIPPVVDLAPFRQIPAATGPVRRFGAIGRLHPQKGFDLLIQAFCSLPEQDIALDICGSGPDLEALRALAGDDRRIVFKPHVAAPQHAFEAVDMVLIPSRWEAFGLVALEARAAGRPVLTSGVDGLVDSAGPGARHVTGQGAEAWAEALSAVLDGPPAPLCQTRAQQAEADFADRWKTLLIAPLVAGEAAARPAGLPALVGDAA</sequence>
<name>A0ABY8QCQ6_9RHOB</name>
<gene>
    <name evidence="2" type="ORF">QF118_10625</name>
</gene>
<keyword evidence="3" id="KW-1185">Reference proteome</keyword>
<dbReference type="InterPro" id="IPR028098">
    <property type="entry name" value="Glyco_trans_4-like_N"/>
</dbReference>
<dbReference type="SUPFAM" id="SSF53756">
    <property type="entry name" value="UDP-Glycosyltransferase/glycogen phosphorylase"/>
    <property type="match status" value="1"/>
</dbReference>
<keyword evidence="2" id="KW-0808">Transferase</keyword>
<feature type="domain" description="Glycosyltransferase subfamily 4-like N-terminal" evidence="1">
    <location>
        <begin position="46"/>
        <end position="151"/>
    </location>
</feature>
<organism evidence="2 3">
    <name type="scientific">Tropicibacter oceani</name>
    <dbReference type="NCBI Taxonomy" id="3058420"/>
    <lineage>
        <taxon>Bacteria</taxon>
        <taxon>Pseudomonadati</taxon>
        <taxon>Pseudomonadota</taxon>
        <taxon>Alphaproteobacteria</taxon>
        <taxon>Rhodobacterales</taxon>
        <taxon>Roseobacteraceae</taxon>
        <taxon>Tropicibacter</taxon>
    </lineage>
</organism>
<dbReference type="EMBL" id="CP124616">
    <property type="protein sequence ID" value="WGW02405.1"/>
    <property type="molecule type" value="Genomic_DNA"/>
</dbReference>
<evidence type="ECO:0000313" key="2">
    <source>
        <dbReference type="EMBL" id="WGW02405.1"/>
    </source>
</evidence>
<keyword evidence="2" id="KW-0328">Glycosyltransferase</keyword>
<dbReference type="GO" id="GO:0016757">
    <property type="term" value="F:glycosyltransferase activity"/>
    <property type="evidence" value="ECO:0007669"/>
    <property type="project" value="UniProtKB-KW"/>
</dbReference>
<dbReference type="Gene3D" id="3.40.50.2000">
    <property type="entry name" value="Glycogen Phosphorylase B"/>
    <property type="match status" value="2"/>
</dbReference>
<reference evidence="2 3" key="1">
    <citation type="submission" date="2023-05" db="EMBL/GenBank/DDBJ databases">
        <title>YMD87, complete Genome.</title>
        <authorList>
            <person name="Zhang J."/>
            <person name="Xu X."/>
        </authorList>
    </citation>
    <scope>NUCLEOTIDE SEQUENCE [LARGE SCALE GENOMIC DNA]</scope>
    <source>
        <strain evidence="2 3">YMD87</strain>
    </source>
</reference>
<dbReference type="EC" id="2.4.-.-" evidence="2"/>
<protein>
    <submittedName>
        <fullName evidence="2">Glycosyltransferase family 4 protein</fullName>
        <ecNumber evidence="2">2.4.-.-</ecNumber>
    </submittedName>
</protein>
<dbReference type="CDD" id="cd03801">
    <property type="entry name" value="GT4_PimA-like"/>
    <property type="match status" value="1"/>
</dbReference>
<dbReference type="RefSeq" id="WP_282299039.1">
    <property type="nucleotide sequence ID" value="NZ_CP124616.1"/>
</dbReference>
<dbReference type="Pfam" id="PF13692">
    <property type="entry name" value="Glyco_trans_1_4"/>
    <property type="match status" value="1"/>
</dbReference>
<dbReference type="Pfam" id="PF13439">
    <property type="entry name" value="Glyco_transf_4"/>
    <property type="match status" value="1"/>
</dbReference>
<evidence type="ECO:0000259" key="1">
    <source>
        <dbReference type="Pfam" id="PF13439"/>
    </source>
</evidence>
<accession>A0ABY8QCQ6</accession>
<dbReference type="Proteomes" id="UP001241605">
    <property type="component" value="Chromosome"/>
</dbReference>
<dbReference type="PANTHER" id="PTHR12526:SF635">
    <property type="entry name" value="GLYCOSYL TRANSFERASE GROUP 1"/>
    <property type="match status" value="1"/>
</dbReference>